<name>A0A9Q0KWL1_9MAGN</name>
<dbReference type="AlphaFoldDB" id="A0A9Q0KWL1"/>
<accession>A0A9Q0KWL1</accession>
<evidence type="ECO:0000256" key="1">
    <source>
        <dbReference type="SAM" id="MobiDB-lite"/>
    </source>
</evidence>
<keyword evidence="3" id="KW-1185">Reference proteome</keyword>
<proteinExistence type="predicted"/>
<organism evidence="2 3">
    <name type="scientific">Protea cynaroides</name>
    <dbReference type="NCBI Taxonomy" id="273540"/>
    <lineage>
        <taxon>Eukaryota</taxon>
        <taxon>Viridiplantae</taxon>
        <taxon>Streptophyta</taxon>
        <taxon>Embryophyta</taxon>
        <taxon>Tracheophyta</taxon>
        <taxon>Spermatophyta</taxon>
        <taxon>Magnoliopsida</taxon>
        <taxon>Proteales</taxon>
        <taxon>Proteaceae</taxon>
        <taxon>Protea</taxon>
    </lineage>
</organism>
<feature type="region of interest" description="Disordered" evidence="1">
    <location>
        <begin position="1"/>
        <end position="54"/>
    </location>
</feature>
<feature type="compositionally biased region" description="Basic and acidic residues" evidence="1">
    <location>
        <begin position="103"/>
        <end position="112"/>
    </location>
</feature>
<comment type="caution">
    <text evidence="2">The sequence shown here is derived from an EMBL/GenBank/DDBJ whole genome shotgun (WGS) entry which is preliminary data.</text>
</comment>
<evidence type="ECO:0000313" key="3">
    <source>
        <dbReference type="Proteomes" id="UP001141806"/>
    </source>
</evidence>
<gene>
    <name evidence="2" type="ORF">NE237_008998</name>
</gene>
<dbReference type="EMBL" id="JAMYWD010000002">
    <property type="protein sequence ID" value="KAJ4978218.1"/>
    <property type="molecule type" value="Genomic_DNA"/>
</dbReference>
<dbReference type="Proteomes" id="UP001141806">
    <property type="component" value="Unassembled WGS sequence"/>
</dbReference>
<feature type="compositionally biased region" description="Basic and acidic residues" evidence="1">
    <location>
        <begin position="69"/>
        <end position="84"/>
    </location>
</feature>
<reference evidence="2" key="1">
    <citation type="journal article" date="2023" name="Plant J.">
        <title>The genome of the king protea, Protea cynaroides.</title>
        <authorList>
            <person name="Chang J."/>
            <person name="Duong T.A."/>
            <person name="Schoeman C."/>
            <person name="Ma X."/>
            <person name="Roodt D."/>
            <person name="Barker N."/>
            <person name="Li Z."/>
            <person name="Van de Peer Y."/>
            <person name="Mizrachi E."/>
        </authorList>
    </citation>
    <scope>NUCLEOTIDE SEQUENCE</scope>
    <source>
        <tissue evidence="2">Young leaves</tissue>
    </source>
</reference>
<evidence type="ECO:0000313" key="2">
    <source>
        <dbReference type="EMBL" id="KAJ4978218.1"/>
    </source>
</evidence>
<protein>
    <submittedName>
        <fullName evidence="2">Uncharacterized protein</fullName>
    </submittedName>
</protein>
<sequence length="112" mass="12461">MKKKKGRVFDPRSPHQIKSSADFGRNDPQGQDPDPVENEMEDSPVLQTHHSTDIEHDCAVERGCASEHEMENLVKQRRASDQVHGEPPAEAAAATADQPDSSSEERIQEPLH</sequence>
<feature type="region of interest" description="Disordered" evidence="1">
    <location>
        <begin position="69"/>
        <end position="112"/>
    </location>
</feature>
<feature type="compositionally biased region" description="Low complexity" evidence="1">
    <location>
        <begin position="86"/>
        <end position="96"/>
    </location>
</feature>